<reference evidence="6 7" key="1">
    <citation type="submission" date="2017-08" db="EMBL/GenBank/DDBJ databases">
        <title>Draft genome sequences of 64 type strains of genus Staph aureus.</title>
        <authorList>
            <person name="Cole K."/>
            <person name="Golubchik T."/>
            <person name="Russell J."/>
            <person name="Foster D."/>
            <person name="Llewelyn M."/>
            <person name="Wilson D."/>
            <person name="Crook D."/>
            <person name="Paul J."/>
        </authorList>
    </citation>
    <scope>NUCLEOTIDE SEQUENCE [LARGE SCALE GENOMIC DNA]</scope>
    <source>
        <strain evidence="6 7">DSM 29875</strain>
    </source>
</reference>
<dbReference type="InterPro" id="IPR007214">
    <property type="entry name" value="YbaK/aa-tRNA-synth-assoc-dom"/>
</dbReference>
<dbReference type="EMBL" id="PPPX01000001">
    <property type="protein sequence ID" value="POA09371.1"/>
    <property type="molecule type" value="Genomic_DNA"/>
</dbReference>
<dbReference type="GeneID" id="98296925"/>
<comment type="caution">
    <text evidence="6">The sequence shown here is derived from an EMBL/GenBank/DDBJ whole genome shotgun (WGS) entry which is preliminary data.</text>
</comment>
<dbReference type="InterPro" id="IPR004369">
    <property type="entry name" value="Prolyl-tRNA_editing_YbaK/EbsC"/>
</dbReference>
<dbReference type="GO" id="GO:0006412">
    <property type="term" value="P:translation"/>
    <property type="evidence" value="ECO:0007669"/>
    <property type="project" value="UniProtKB-KW"/>
</dbReference>
<dbReference type="InterPro" id="IPR036754">
    <property type="entry name" value="YbaK/aa-tRNA-synt-asso_dom_sf"/>
</dbReference>
<keyword evidence="7" id="KW-1185">Reference proteome</keyword>
<evidence type="ECO:0000313" key="6">
    <source>
        <dbReference type="EMBL" id="POA09371.1"/>
    </source>
</evidence>
<dbReference type="RefSeq" id="WP_103370770.1">
    <property type="nucleotide sequence ID" value="NZ_CBCRVO010000001.1"/>
</dbReference>
<dbReference type="PIRSF" id="PIRSF006181">
    <property type="entry name" value="EbsC_YbaK"/>
    <property type="match status" value="1"/>
</dbReference>
<sequence length="161" mass="18126">MKRKKTNAMRMLEREGVDFEVNYYEVEDSHQDGETIAHSLGEDPEHVFKTLVLENADHEHYVFVIPVTETLDLKAAAKAVHEKKLNLMPMRDLKQVTGYIRGGCSPVGMKRLFPTTLDETATLLSYIYISGGERGTQIKVAPQDLITVVEGQYADITQSVI</sequence>
<dbReference type="GO" id="GO:0016829">
    <property type="term" value="F:lyase activity"/>
    <property type="evidence" value="ECO:0007669"/>
    <property type="project" value="UniProtKB-KW"/>
</dbReference>
<dbReference type="Gene3D" id="3.90.960.10">
    <property type="entry name" value="YbaK/aminoacyl-tRNA synthetase-associated domain"/>
    <property type="match status" value="1"/>
</dbReference>
<dbReference type="PANTHER" id="PTHR30411">
    <property type="entry name" value="CYTOPLASMIC PROTEIN"/>
    <property type="match status" value="1"/>
</dbReference>
<name>A0A2K4FDJ3_9STAP</name>
<proteinExistence type="inferred from homology"/>
<keyword evidence="2 4" id="KW-0648">Protein biosynthesis</keyword>
<dbReference type="PANTHER" id="PTHR30411:SF0">
    <property type="entry name" value="CYS-TRNA(PRO)_CYS-TRNA(CYS) DEACYLASE YBAK"/>
    <property type="match status" value="1"/>
</dbReference>
<evidence type="ECO:0000313" key="7">
    <source>
        <dbReference type="Proteomes" id="UP000242712"/>
    </source>
</evidence>
<evidence type="ECO:0000256" key="2">
    <source>
        <dbReference type="ARBA" id="ARBA00022917"/>
    </source>
</evidence>
<keyword evidence="3 4" id="KW-0456">Lyase</keyword>
<dbReference type="AlphaFoldDB" id="A0A2K4FDJ3"/>
<dbReference type="OrthoDB" id="9809296at2"/>
<feature type="domain" description="YbaK/aminoacyl-tRNA synthetase-associated" evidence="5">
    <location>
        <begin position="34"/>
        <end position="147"/>
    </location>
</feature>
<dbReference type="EC" id="4.2.-.-" evidence="4"/>
<dbReference type="Pfam" id="PF04073">
    <property type="entry name" value="tRNA_edit"/>
    <property type="match status" value="1"/>
</dbReference>
<dbReference type="NCBIfam" id="TIGR00011">
    <property type="entry name" value="YbaK_EbsC"/>
    <property type="match status" value="1"/>
</dbReference>
<evidence type="ECO:0000256" key="1">
    <source>
        <dbReference type="ARBA" id="ARBA00009798"/>
    </source>
</evidence>
<comment type="similarity">
    <text evidence="1 4">Belongs to the prolyl-tRNA editing family. YbaK/EbsC subfamily.</text>
</comment>
<accession>A0A2K4FDJ3</accession>
<dbReference type="SUPFAM" id="SSF55826">
    <property type="entry name" value="YbaK/ProRS associated domain"/>
    <property type="match status" value="1"/>
</dbReference>
<dbReference type="GO" id="GO:0002161">
    <property type="term" value="F:aminoacyl-tRNA deacylase activity"/>
    <property type="evidence" value="ECO:0007669"/>
    <property type="project" value="InterPro"/>
</dbReference>
<dbReference type="CDD" id="cd00002">
    <property type="entry name" value="YbaK_deacylase"/>
    <property type="match status" value="1"/>
</dbReference>
<evidence type="ECO:0000256" key="3">
    <source>
        <dbReference type="ARBA" id="ARBA00023239"/>
    </source>
</evidence>
<organism evidence="6 7">
    <name type="scientific">Staphylococcus argensis</name>
    <dbReference type="NCBI Taxonomy" id="1607738"/>
    <lineage>
        <taxon>Bacteria</taxon>
        <taxon>Bacillati</taxon>
        <taxon>Bacillota</taxon>
        <taxon>Bacilli</taxon>
        <taxon>Bacillales</taxon>
        <taxon>Staphylococcaceae</taxon>
        <taxon>Staphylococcus</taxon>
    </lineage>
</organism>
<evidence type="ECO:0000259" key="5">
    <source>
        <dbReference type="Pfam" id="PF04073"/>
    </source>
</evidence>
<protein>
    <recommendedName>
        <fullName evidence="4">Cys-tRNA(Pro)/Cys-tRNA(Cys) deacylase</fullName>
        <ecNumber evidence="4">4.2.-.-</ecNumber>
    </recommendedName>
</protein>
<gene>
    <name evidence="6" type="ORF">CD039_01015</name>
</gene>
<evidence type="ECO:0000256" key="4">
    <source>
        <dbReference type="PIRNR" id="PIRNR006181"/>
    </source>
</evidence>
<dbReference type="Proteomes" id="UP000242712">
    <property type="component" value="Unassembled WGS sequence"/>
</dbReference>